<dbReference type="Proteomes" id="UP001465755">
    <property type="component" value="Unassembled WGS sequence"/>
</dbReference>
<protein>
    <recommendedName>
        <fullName evidence="5">Major facilitator superfamily (MFS) profile domain-containing protein</fullName>
    </recommendedName>
</protein>
<name>A0AAW1PBG0_9CHLO</name>
<keyword evidence="2" id="KW-0472">Membrane</keyword>
<feature type="region of interest" description="Disordered" evidence="1">
    <location>
        <begin position="472"/>
        <end position="493"/>
    </location>
</feature>
<dbReference type="Gene3D" id="1.20.1250.20">
    <property type="entry name" value="MFS general substrate transporter like domains"/>
    <property type="match status" value="2"/>
</dbReference>
<dbReference type="GO" id="GO:0022857">
    <property type="term" value="F:transmembrane transporter activity"/>
    <property type="evidence" value="ECO:0007669"/>
    <property type="project" value="InterPro"/>
</dbReference>
<feature type="transmembrane region" description="Helical" evidence="2">
    <location>
        <begin position="192"/>
        <end position="213"/>
    </location>
</feature>
<dbReference type="InterPro" id="IPR011701">
    <property type="entry name" value="MFS"/>
</dbReference>
<dbReference type="PANTHER" id="PTHR23525:SF1">
    <property type="entry name" value="NODULIN-LIKE DOMAIN-CONTAINING PROTEIN"/>
    <property type="match status" value="1"/>
</dbReference>
<evidence type="ECO:0000256" key="1">
    <source>
        <dbReference type="SAM" id="MobiDB-lite"/>
    </source>
</evidence>
<proteinExistence type="predicted"/>
<reference evidence="3 4" key="1">
    <citation type="journal article" date="2024" name="Nat. Commun.">
        <title>Phylogenomics reveals the evolutionary origins of lichenization in chlorophyte algae.</title>
        <authorList>
            <person name="Puginier C."/>
            <person name="Libourel C."/>
            <person name="Otte J."/>
            <person name="Skaloud P."/>
            <person name="Haon M."/>
            <person name="Grisel S."/>
            <person name="Petersen M."/>
            <person name="Berrin J.G."/>
            <person name="Delaux P.M."/>
            <person name="Dal Grande F."/>
            <person name="Keller J."/>
        </authorList>
    </citation>
    <scope>NUCLEOTIDE SEQUENCE [LARGE SCALE GENOMIC DNA]</scope>
    <source>
        <strain evidence="3 4">SAG 2036</strain>
    </source>
</reference>
<feature type="transmembrane region" description="Helical" evidence="2">
    <location>
        <begin position="331"/>
        <end position="353"/>
    </location>
</feature>
<dbReference type="InterPro" id="IPR036259">
    <property type="entry name" value="MFS_trans_sf"/>
</dbReference>
<evidence type="ECO:0000313" key="3">
    <source>
        <dbReference type="EMBL" id="KAK9805377.1"/>
    </source>
</evidence>
<keyword evidence="2" id="KW-0812">Transmembrane</keyword>
<organism evidence="3 4">
    <name type="scientific">Symbiochloris irregularis</name>
    <dbReference type="NCBI Taxonomy" id="706552"/>
    <lineage>
        <taxon>Eukaryota</taxon>
        <taxon>Viridiplantae</taxon>
        <taxon>Chlorophyta</taxon>
        <taxon>core chlorophytes</taxon>
        <taxon>Trebouxiophyceae</taxon>
        <taxon>Trebouxiales</taxon>
        <taxon>Trebouxiaceae</taxon>
        <taxon>Symbiochloris</taxon>
    </lineage>
</organism>
<keyword evidence="4" id="KW-1185">Reference proteome</keyword>
<evidence type="ECO:0000313" key="4">
    <source>
        <dbReference type="Proteomes" id="UP001465755"/>
    </source>
</evidence>
<gene>
    <name evidence="3" type="ORF">WJX73_008403</name>
</gene>
<comment type="caution">
    <text evidence="3">The sequence shown here is derived from an EMBL/GenBank/DDBJ whole genome shotgun (WGS) entry which is preliminary data.</text>
</comment>
<dbReference type="Pfam" id="PF07690">
    <property type="entry name" value="MFS_1"/>
    <property type="match status" value="1"/>
</dbReference>
<sequence length="507" mass="54601">MPVGDGTGKQSWNRNVVTTFAYRCTFAFSFAMWNFGNGSTYIYLLEHKSNKLVGVAQAVQGTLTATAALPAGWLADKYRRDTILRWAGGISAAGIVAMVACVLVDQQPLDLWFLHTDLKYMLFCLSVAMAGTSLGFSQSAVEAILGDSVATGSRSKIYNNLFAAMAAVGALGPLVSSALFLGSGNDWDLHSLQIVLLAGMVASILPTIALFMFDDDKALGAVSQGLLANDQQAQAAADEEARLAEEAKQEMSRQKRWGVPIGFLPYILVASDCTAGLGAGMTIKYFPIWLYDIVGLSPSVVNYVQAAVPFVLAAFAILSQKISAQTGRVQTILLVRFLAVATLLVMALCEWTWKLPYIILPLYTVRFALANCTYAVSKTILNDYVPKESRARWNSVESIMQFGWSGSAIIGGLLIDHYSFQAAFLGTAAVQLFSVLFLIPLLPLVPIEEKGVFDGGEAPPVIAEAIARQRSRQLSQEVQDQSGGAPASPKAYADAVREPLLSRSLSH</sequence>
<dbReference type="EMBL" id="JALJOQ010000044">
    <property type="protein sequence ID" value="KAK9805377.1"/>
    <property type="molecule type" value="Genomic_DNA"/>
</dbReference>
<feature type="transmembrane region" description="Helical" evidence="2">
    <location>
        <begin position="83"/>
        <end position="105"/>
    </location>
</feature>
<dbReference type="SUPFAM" id="SSF103473">
    <property type="entry name" value="MFS general substrate transporter"/>
    <property type="match status" value="1"/>
</dbReference>
<keyword evidence="2" id="KW-1133">Transmembrane helix</keyword>
<feature type="transmembrane region" description="Helical" evidence="2">
    <location>
        <begin position="421"/>
        <end position="442"/>
    </location>
</feature>
<accession>A0AAW1PBG0</accession>
<dbReference type="AlphaFoldDB" id="A0AAW1PBG0"/>
<feature type="transmembrane region" description="Helical" evidence="2">
    <location>
        <begin position="300"/>
        <end position="319"/>
    </location>
</feature>
<evidence type="ECO:0000256" key="2">
    <source>
        <dbReference type="SAM" id="Phobius"/>
    </source>
</evidence>
<dbReference type="CDD" id="cd06174">
    <property type="entry name" value="MFS"/>
    <property type="match status" value="1"/>
</dbReference>
<feature type="transmembrane region" description="Helical" evidence="2">
    <location>
        <begin position="120"/>
        <end position="145"/>
    </location>
</feature>
<feature type="compositionally biased region" description="Polar residues" evidence="1">
    <location>
        <begin position="472"/>
        <end position="482"/>
    </location>
</feature>
<dbReference type="PANTHER" id="PTHR23525">
    <property type="entry name" value="TRANSPORTER, PUTATIVE-RELATED"/>
    <property type="match status" value="1"/>
</dbReference>
<feature type="transmembrane region" description="Helical" evidence="2">
    <location>
        <begin position="157"/>
        <end position="180"/>
    </location>
</feature>
<evidence type="ECO:0008006" key="5">
    <source>
        <dbReference type="Google" id="ProtNLM"/>
    </source>
</evidence>
<feature type="transmembrane region" description="Helical" evidence="2">
    <location>
        <begin position="20"/>
        <end position="44"/>
    </location>
</feature>
<feature type="transmembrane region" description="Helical" evidence="2">
    <location>
        <begin position="257"/>
        <end position="280"/>
    </location>
</feature>